<dbReference type="PANTHER" id="PTHR36847">
    <property type="entry name" value="AMIDOLIGASE ENZYME"/>
    <property type="match status" value="1"/>
</dbReference>
<sequence length="484" mass="53818">MPQPRYVSFVSPSRSSATKAKYSTTHAATMALLFRDDIEPNLRHGNATVPVAVLQDAPADIAIGVEFKFVVPFLTAGAVDPCPGDSRPIAYTLHADSPDRLQDQAYQFIVDIVQAWAKQPAISIKDVKASSWQESDFWSDRWIVKKSNSAEPSPEERLLPGLSWAALEISSPRMPAHDLRTPAALSAVVRALSAHCRITVNYSCEMHTHLGRVDGKPFALSSLKSLAALCWLMEPALRLLKDPLSPNFQHAYTWSSPLQEKSRLATMLAEKEGNKPQKQKRDHRVSACCGGGEVRLRSKARVRTEPKVMTERDKAALRAISSAVDHQALGKLLSGETKPYRRLGFNFSAFGLEDERAGRSPRSVEVRFLEGCWGEREVLGWAEVCIALAVLAVEEPRDRFVKALTRLTRCNQRWAQNESRLTARAGQQQQHQQGEEQQQKQQRQQQQGAGAVRPADQLKAVMSMLGVSTEAAEVFQSKVNDIHR</sequence>
<organism evidence="2 3">
    <name type="scientific">Parascedosporium putredinis</name>
    <dbReference type="NCBI Taxonomy" id="1442378"/>
    <lineage>
        <taxon>Eukaryota</taxon>
        <taxon>Fungi</taxon>
        <taxon>Dikarya</taxon>
        <taxon>Ascomycota</taxon>
        <taxon>Pezizomycotina</taxon>
        <taxon>Sordariomycetes</taxon>
        <taxon>Hypocreomycetidae</taxon>
        <taxon>Microascales</taxon>
        <taxon>Microascaceae</taxon>
        <taxon>Parascedosporium</taxon>
    </lineage>
</organism>
<gene>
    <name evidence="2" type="ORF">PPNO1_LOCUS7640</name>
</gene>
<dbReference type="PANTHER" id="PTHR36847:SF1">
    <property type="entry name" value="AMIDOLIGASE ENZYME"/>
    <property type="match status" value="1"/>
</dbReference>
<accession>A0A9P1H727</accession>
<proteinExistence type="predicted"/>
<dbReference type="AlphaFoldDB" id="A0A9P1H727"/>
<feature type="compositionally biased region" description="Low complexity" evidence="1">
    <location>
        <begin position="423"/>
        <end position="432"/>
    </location>
</feature>
<dbReference type="OrthoDB" id="412402at2759"/>
<protein>
    <submittedName>
        <fullName evidence="2">Uncharacterized protein</fullName>
    </submittedName>
</protein>
<name>A0A9P1H727_9PEZI</name>
<evidence type="ECO:0000313" key="3">
    <source>
        <dbReference type="Proteomes" id="UP000838763"/>
    </source>
</evidence>
<dbReference type="EMBL" id="CALLCH030000017">
    <property type="protein sequence ID" value="CAI4218044.1"/>
    <property type="molecule type" value="Genomic_DNA"/>
</dbReference>
<comment type="caution">
    <text evidence="2">The sequence shown here is derived from an EMBL/GenBank/DDBJ whole genome shotgun (WGS) entry which is preliminary data.</text>
</comment>
<reference evidence="2" key="1">
    <citation type="submission" date="2022-11" db="EMBL/GenBank/DDBJ databases">
        <authorList>
            <person name="Scott C."/>
            <person name="Bruce N."/>
        </authorList>
    </citation>
    <scope>NUCLEOTIDE SEQUENCE</scope>
</reference>
<feature type="compositionally biased region" description="Low complexity" evidence="1">
    <location>
        <begin position="439"/>
        <end position="451"/>
    </location>
</feature>
<feature type="region of interest" description="Disordered" evidence="1">
    <location>
        <begin position="419"/>
        <end position="453"/>
    </location>
</feature>
<keyword evidence="3" id="KW-1185">Reference proteome</keyword>
<evidence type="ECO:0000256" key="1">
    <source>
        <dbReference type="SAM" id="MobiDB-lite"/>
    </source>
</evidence>
<evidence type="ECO:0000313" key="2">
    <source>
        <dbReference type="EMBL" id="CAI4218044.1"/>
    </source>
</evidence>
<dbReference type="Proteomes" id="UP000838763">
    <property type="component" value="Unassembled WGS sequence"/>
</dbReference>